<dbReference type="EMBL" id="MJMN01000016">
    <property type="protein sequence ID" value="OMG85390.1"/>
    <property type="molecule type" value="Genomic_DNA"/>
</dbReference>
<evidence type="ECO:0000313" key="2">
    <source>
        <dbReference type="Proteomes" id="UP000187251"/>
    </source>
</evidence>
<dbReference type="AlphaFoldDB" id="A0A1R1JSI8"/>
<comment type="caution">
    <text evidence="1">The sequence shown here is derived from an EMBL/GenBank/DDBJ whole genome shotgun (WGS) entry which is preliminary data.</text>
</comment>
<gene>
    <name evidence="1" type="ORF">BIZ92_26965</name>
</gene>
<dbReference type="Proteomes" id="UP000187251">
    <property type="component" value="Unassembled WGS sequence"/>
</dbReference>
<protein>
    <submittedName>
        <fullName evidence="1">Uncharacterized protein</fullName>
    </submittedName>
</protein>
<proteinExistence type="predicted"/>
<dbReference type="RefSeq" id="WP_162285054.1">
    <property type="nucleotide sequence ID" value="NZ_MJMN01000016.1"/>
</dbReference>
<reference evidence="1 2" key="1">
    <citation type="submission" date="2016-09" db="EMBL/GenBank/DDBJ databases">
        <title>Phylogenomics of Achromobacter.</title>
        <authorList>
            <person name="Jeukens J."/>
            <person name="Freschi L."/>
            <person name="Vincent A.T."/>
            <person name="Emond-Rheault J.-G."/>
            <person name="Kukavica-Ibrulj I."/>
            <person name="Charette S.J."/>
            <person name="Levesque R.C."/>
        </authorList>
    </citation>
    <scope>NUCLEOTIDE SEQUENCE [LARGE SCALE GENOMIC DNA]</scope>
    <source>
        <strain evidence="1 2">AUS488</strain>
    </source>
</reference>
<name>A0A1R1JSI8_ALCXX</name>
<accession>A0A1R1JSI8</accession>
<organism evidence="1 2">
    <name type="scientific">Alcaligenes xylosoxydans xylosoxydans</name>
    <name type="common">Achromobacter xylosoxidans</name>
    <dbReference type="NCBI Taxonomy" id="85698"/>
    <lineage>
        <taxon>Bacteria</taxon>
        <taxon>Pseudomonadati</taxon>
        <taxon>Pseudomonadota</taxon>
        <taxon>Betaproteobacteria</taxon>
        <taxon>Burkholderiales</taxon>
        <taxon>Alcaligenaceae</taxon>
        <taxon>Achromobacter</taxon>
    </lineage>
</organism>
<evidence type="ECO:0000313" key="1">
    <source>
        <dbReference type="EMBL" id="OMG85390.1"/>
    </source>
</evidence>
<sequence>MGILDGLFDSGNHESIIGAFGAPIQKVTDPMAWLPGGLGDKWVDLTSHKIPEMTNRVGSKVMTPFDRIDETINPVRQIPIVDRVGDVIRDKPGDAVGIALGGYFAAPAIAGAAGAGGAGGAGAGAAGGAGGGLGGGMGALGTGTFNTMGAYATPLMQGLGTGTAGTGMGATGTSAATLGSGAAAASPFSAVDAMQMGQSMLGQQQRQQQQPQQMPMMGGGGGTNMRGLFSQLIPQVTPRQVSRTSGLLDKIIGGL</sequence>